<comment type="similarity">
    <text evidence="1">Belongs to the CIA30 family.</text>
</comment>
<proteinExistence type="inferred from homology"/>
<dbReference type="EMBL" id="KV744882">
    <property type="protein sequence ID" value="OCK82623.1"/>
    <property type="molecule type" value="Genomic_DNA"/>
</dbReference>
<dbReference type="GO" id="GO:0010257">
    <property type="term" value="P:NADH dehydrogenase complex assembly"/>
    <property type="evidence" value="ECO:0007669"/>
    <property type="project" value="TreeGrafter"/>
</dbReference>
<reference evidence="4 5" key="1">
    <citation type="journal article" date="2016" name="Nat. Commun.">
        <title>Ectomycorrhizal ecology is imprinted in the genome of the dominant symbiotic fungus Cenococcum geophilum.</title>
        <authorList>
            <consortium name="DOE Joint Genome Institute"/>
            <person name="Peter M."/>
            <person name="Kohler A."/>
            <person name="Ohm R.A."/>
            <person name="Kuo A."/>
            <person name="Krutzmann J."/>
            <person name="Morin E."/>
            <person name="Arend M."/>
            <person name="Barry K.W."/>
            <person name="Binder M."/>
            <person name="Choi C."/>
            <person name="Clum A."/>
            <person name="Copeland A."/>
            <person name="Grisel N."/>
            <person name="Haridas S."/>
            <person name="Kipfer T."/>
            <person name="LaButti K."/>
            <person name="Lindquist E."/>
            <person name="Lipzen A."/>
            <person name="Maire R."/>
            <person name="Meier B."/>
            <person name="Mihaltcheva S."/>
            <person name="Molinier V."/>
            <person name="Murat C."/>
            <person name="Poggeler S."/>
            <person name="Quandt C.A."/>
            <person name="Sperisen C."/>
            <person name="Tritt A."/>
            <person name="Tisserant E."/>
            <person name="Crous P.W."/>
            <person name="Henrissat B."/>
            <person name="Nehls U."/>
            <person name="Egli S."/>
            <person name="Spatafora J.W."/>
            <person name="Grigoriev I.V."/>
            <person name="Martin F.M."/>
        </authorList>
    </citation>
    <scope>NUCLEOTIDE SEQUENCE [LARGE SCALE GENOMIC DNA]</scope>
    <source>
        <strain evidence="4 5">CBS 459.81</strain>
    </source>
</reference>
<accession>A0A8E2JHF7</accession>
<keyword evidence="2" id="KW-1133">Transmembrane helix</keyword>
<evidence type="ECO:0000256" key="1">
    <source>
        <dbReference type="ARBA" id="ARBA00007884"/>
    </source>
</evidence>
<dbReference type="OrthoDB" id="426386at2759"/>
<keyword evidence="5" id="KW-1185">Reference proteome</keyword>
<protein>
    <submittedName>
        <fullName evidence="4">CIA30-domain-containing protein</fullName>
    </submittedName>
</protein>
<dbReference type="SUPFAM" id="SSF49785">
    <property type="entry name" value="Galactose-binding domain-like"/>
    <property type="match status" value="1"/>
</dbReference>
<dbReference type="Proteomes" id="UP000250266">
    <property type="component" value="Unassembled WGS sequence"/>
</dbReference>
<sequence>MTKGELTIFGGTKCWNPSDWTASDDQVRGGKSQSYLDCVSSDSVAHFNGELDIKTLGGAGFASQRTTGEDRLWDLKGYDGIQLDIIKADKKRYTFILKDELLPKNPHNGREQSTVSYEYNFTIDSENSSSERGAFIFIPWKDLKATYRGKEKKDVSALDTKKVKRISIMMRSFFGDQEGAFSLSIQSIKAVSLPSGPEEGLLETSGEEAAGPLSGGILTRPRDTSRWLTLLLAGASAYWLYFVAYKWIMKRACRS</sequence>
<evidence type="ECO:0000259" key="3">
    <source>
        <dbReference type="Pfam" id="PF08547"/>
    </source>
</evidence>
<dbReference type="InterPro" id="IPR039131">
    <property type="entry name" value="NDUFAF1"/>
</dbReference>
<dbReference type="Pfam" id="PF08547">
    <property type="entry name" value="CIA30"/>
    <property type="match status" value="1"/>
</dbReference>
<name>A0A8E2JHF7_9PEZI</name>
<dbReference type="PANTHER" id="PTHR13194:SF19">
    <property type="entry name" value="NAD(P)-BINDING ROSSMANN-FOLD SUPERFAMILY PROTEIN"/>
    <property type="match status" value="1"/>
</dbReference>
<gene>
    <name evidence="4" type="ORF">K432DRAFT_348624</name>
</gene>
<organism evidence="4 5">
    <name type="scientific">Lepidopterella palustris CBS 459.81</name>
    <dbReference type="NCBI Taxonomy" id="1314670"/>
    <lineage>
        <taxon>Eukaryota</taxon>
        <taxon>Fungi</taxon>
        <taxon>Dikarya</taxon>
        <taxon>Ascomycota</taxon>
        <taxon>Pezizomycotina</taxon>
        <taxon>Dothideomycetes</taxon>
        <taxon>Pleosporomycetidae</taxon>
        <taxon>Mytilinidiales</taxon>
        <taxon>Argynnaceae</taxon>
        <taxon>Lepidopterella</taxon>
    </lineage>
</organism>
<dbReference type="InterPro" id="IPR013857">
    <property type="entry name" value="NADH-UbQ_OxRdtase-assoc_prot30"/>
</dbReference>
<keyword evidence="2" id="KW-0812">Transmembrane</keyword>
<keyword evidence="2" id="KW-0472">Membrane</keyword>
<feature type="transmembrane region" description="Helical" evidence="2">
    <location>
        <begin position="227"/>
        <end position="248"/>
    </location>
</feature>
<evidence type="ECO:0000313" key="5">
    <source>
        <dbReference type="Proteomes" id="UP000250266"/>
    </source>
</evidence>
<dbReference type="GO" id="GO:0051082">
    <property type="term" value="F:unfolded protein binding"/>
    <property type="evidence" value="ECO:0007669"/>
    <property type="project" value="TreeGrafter"/>
</dbReference>
<dbReference type="PANTHER" id="PTHR13194">
    <property type="entry name" value="COMPLEX I INTERMEDIATE-ASSOCIATED PROTEIN 30"/>
    <property type="match status" value="1"/>
</dbReference>
<evidence type="ECO:0000256" key="2">
    <source>
        <dbReference type="SAM" id="Phobius"/>
    </source>
</evidence>
<evidence type="ECO:0000313" key="4">
    <source>
        <dbReference type="EMBL" id="OCK82623.1"/>
    </source>
</evidence>
<feature type="domain" description="NADH:ubiquinone oxidoreductase intermediate-associated protein 30" evidence="3">
    <location>
        <begin position="17"/>
        <end position="185"/>
    </location>
</feature>
<dbReference type="InterPro" id="IPR008979">
    <property type="entry name" value="Galactose-bd-like_sf"/>
</dbReference>
<dbReference type="AlphaFoldDB" id="A0A8E2JHF7"/>